<proteinExistence type="predicted"/>
<comment type="caution">
    <text evidence="7">The sequence shown here is derived from an EMBL/GenBank/DDBJ whole genome shotgun (WGS) entry which is preliminary data.</text>
</comment>
<dbReference type="PROSITE" id="PS50262">
    <property type="entry name" value="G_PROTEIN_RECEP_F1_2"/>
    <property type="match status" value="1"/>
</dbReference>
<dbReference type="Gene3D" id="1.20.1070.10">
    <property type="entry name" value="Rhodopsin 7-helix transmembrane proteins"/>
    <property type="match status" value="1"/>
</dbReference>
<protein>
    <recommendedName>
        <fullName evidence="6">G-protein coupled receptors family 1 profile domain-containing protein</fullName>
    </recommendedName>
</protein>
<evidence type="ECO:0000256" key="1">
    <source>
        <dbReference type="ARBA" id="ARBA00004370"/>
    </source>
</evidence>
<keyword evidence="3 5" id="KW-1133">Transmembrane helix</keyword>
<sequence>MRTIASWLLALASVDRYLISSRNAHLRQMSNMKNAFILISIISIISLLVWVESIYCFDANLVGTPQKCYAKSDACRTFNDLTQSIITTIIPSTVMLIIGLFTIRNIQQVQR</sequence>
<dbReference type="EMBL" id="CAJOBP010047095">
    <property type="protein sequence ID" value="CAF4795253.1"/>
    <property type="molecule type" value="Genomic_DNA"/>
</dbReference>
<accession>A0A821P4D7</accession>
<name>A0A821P4D7_9BILA</name>
<reference evidence="7" key="1">
    <citation type="submission" date="2021-02" db="EMBL/GenBank/DDBJ databases">
        <authorList>
            <person name="Nowell W R."/>
        </authorList>
    </citation>
    <scope>NUCLEOTIDE SEQUENCE</scope>
</reference>
<evidence type="ECO:0000259" key="6">
    <source>
        <dbReference type="PROSITE" id="PS50262"/>
    </source>
</evidence>
<keyword evidence="2 5" id="KW-0812">Transmembrane</keyword>
<feature type="domain" description="G-protein coupled receptors family 1 profile" evidence="6">
    <location>
        <begin position="1"/>
        <end position="111"/>
    </location>
</feature>
<dbReference type="InterPro" id="IPR017452">
    <property type="entry name" value="GPCR_Rhodpsn_7TM"/>
</dbReference>
<organism evidence="7 8">
    <name type="scientific">Rotaria socialis</name>
    <dbReference type="NCBI Taxonomy" id="392032"/>
    <lineage>
        <taxon>Eukaryota</taxon>
        <taxon>Metazoa</taxon>
        <taxon>Spiralia</taxon>
        <taxon>Gnathifera</taxon>
        <taxon>Rotifera</taxon>
        <taxon>Eurotatoria</taxon>
        <taxon>Bdelloidea</taxon>
        <taxon>Philodinida</taxon>
        <taxon>Philodinidae</taxon>
        <taxon>Rotaria</taxon>
    </lineage>
</organism>
<feature type="transmembrane region" description="Helical" evidence="5">
    <location>
        <begin position="35"/>
        <end position="55"/>
    </location>
</feature>
<comment type="subcellular location">
    <subcellularLocation>
        <location evidence="1">Membrane</location>
    </subcellularLocation>
</comment>
<gene>
    <name evidence="7" type="ORF">UJA718_LOCUS41030</name>
</gene>
<dbReference type="GO" id="GO:0016020">
    <property type="term" value="C:membrane"/>
    <property type="evidence" value="ECO:0007669"/>
    <property type="project" value="UniProtKB-SubCell"/>
</dbReference>
<evidence type="ECO:0000256" key="5">
    <source>
        <dbReference type="SAM" id="Phobius"/>
    </source>
</evidence>
<evidence type="ECO:0000313" key="7">
    <source>
        <dbReference type="EMBL" id="CAF4795253.1"/>
    </source>
</evidence>
<keyword evidence="8" id="KW-1185">Reference proteome</keyword>
<evidence type="ECO:0000256" key="2">
    <source>
        <dbReference type="ARBA" id="ARBA00022692"/>
    </source>
</evidence>
<keyword evidence="4 5" id="KW-0472">Membrane</keyword>
<feature type="transmembrane region" description="Helical" evidence="5">
    <location>
        <begin position="81"/>
        <end position="103"/>
    </location>
</feature>
<dbReference type="AlphaFoldDB" id="A0A821P4D7"/>
<dbReference type="SUPFAM" id="SSF81321">
    <property type="entry name" value="Family A G protein-coupled receptor-like"/>
    <property type="match status" value="1"/>
</dbReference>
<evidence type="ECO:0000256" key="3">
    <source>
        <dbReference type="ARBA" id="ARBA00022989"/>
    </source>
</evidence>
<evidence type="ECO:0000256" key="4">
    <source>
        <dbReference type="ARBA" id="ARBA00023136"/>
    </source>
</evidence>
<feature type="non-terminal residue" evidence="7">
    <location>
        <position position="111"/>
    </location>
</feature>
<evidence type="ECO:0000313" key="8">
    <source>
        <dbReference type="Proteomes" id="UP000663873"/>
    </source>
</evidence>
<dbReference type="Proteomes" id="UP000663873">
    <property type="component" value="Unassembled WGS sequence"/>
</dbReference>